<evidence type="ECO:0000256" key="4">
    <source>
        <dbReference type="ARBA" id="ARBA00023066"/>
    </source>
</evidence>
<keyword evidence="4" id="KW-0745">Spermidine biosynthesis</keyword>
<evidence type="ECO:0000256" key="1">
    <source>
        <dbReference type="ARBA" id="ARBA00001928"/>
    </source>
</evidence>
<dbReference type="SUPFAM" id="SSF56276">
    <property type="entry name" value="S-adenosylmethionine decarboxylase"/>
    <property type="match status" value="1"/>
</dbReference>
<evidence type="ECO:0000313" key="10">
    <source>
        <dbReference type="EMBL" id="PIX88284.1"/>
    </source>
</evidence>
<keyword evidence="7" id="KW-0456">Lyase</keyword>
<keyword evidence="3" id="KW-0068">Autocatalytic cleavage</keyword>
<dbReference type="InterPro" id="IPR016067">
    <property type="entry name" value="S-AdoMet_deCO2ase_core"/>
</dbReference>
<comment type="cofactor">
    <cofactor evidence="1">
        <name>pyruvate</name>
        <dbReference type="ChEBI" id="CHEBI:15361"/>
    </cofactor>
</comment>
<keyword evidence="5" id="KW-0620">Polyamine biosynthesis</keyword>
<keyword evidence="8" id="KW-0704">Schiff base</keyword>
<evidence type="ECO:0000256" key="6">
    <source>
        <dbReference type="ARBA" id="ARBA00023145"/>
    </source>
</evidence>
<dbReference type="Pfam" id="PF02675">
    <property type="entry name" value="AdoMet_dc"/>
    <property type="match status" value="1"/>
</dbReference>
<evidence type="ECO:0000256" key="8">
    <source>
        <dbReference type="ARBA" id="ARBA00023270"/>
    </source>
</evidence>
<dbReference type="EMBL" id="PFJR01000030">
    <property type="protein sequence ID" value="PIX88284.1"/>
    <property type="molecule type" value="Genomic_DNA"/>
</dbReference>
<sequence>MIVIHETNQISNGVKKIYGKELILDLFECDPKIIRSKKKILEYSNKICNLIKMKKYGKPICERFGFGKDLTAGFSLVQLIESSLVSGHFSELWNQAFIDIFSCKLFDEKMATNFTKKFFKAKKIKNRVLIR</sequence>
<dbReference type="Gene3D" id="3.60.90.10">
    <property type="entry name" value="S-adenosylmethionine decarboxylase"/>
    <property type="match status" value="1"/>
</dbReference>
<dbReference type="GO" id="GO:0004014">
    <property type="term" value="F:adenosylmethionine decarboxylase activity"/>
    <property type="evidence" value="ECO:0007669"/>
    <property type="project" value="InterPro"/>
</dbReference>
<comment type="caution">
    <text evidence="10">The sequence shown here is derived from an EMBL/GenBank/DDBJ whole genome shotgun (WGS) entry which is preliminary data.</text>
</comment>
<evidence type="ECO:0000256" key="5">
    <source>
        <dbReference type="ARBA" id="ARBA00023115"/>
    </source>
</evidence>
<evidence type="ECO:0000256" key="7">
    <source>
        <dbReference type="ARBA" id="ARBA00023239"/>
    </source>
</evidence>
<accession>A0A2M7MF59</accession>
<keyword evidence="9" id="KW-0670">Pyruvate</keyword>
<dbReference type="AlphaFoldDB" id="A0A2M7MF59"/>
<evidence type="ECO:0000256" key="3">
    <source>
        <dbReference type="ARBA" id="ARBA00022813"/>
    </source>
</evidence>
<evidence type="ECO:0000256" key="2">
    <source>
        <dbReference type="ARBA" id="ARBA00022793"/>
    </source>
</evidence>
<protein>
    <submittedName>
        <fullName evidence="10">S-adenosylmethionine decarboxylase</fullName>
    </submittedName>
</protein>
<keyword evidence="6" id="KW-0865">Zymogen</keyword>
<evidence type="ECO:0000313" key="11">
    <source>
        <dbReference type="Proteomes" id="UP000230064"/>
    </source>
</evidence>
<organism evidence="10 11">
    <name type="scientific">Candidatus Nealsonbacteria bacterium CG_4_10_14_3_um_filter_36_16</name>
    <dbReference type="NCBI Taxonomy" id="1974685"/>
    <lineage>
        <taxon>Bacteria</taxon>
        <taxon>Candidatus Nealsoniibacteriota</taxon>
    </lineage>
</organism>
<dbReference type="InterPro" id="IPR003826">
    <property type="entry name" value="AdoMetDC_fam_prok"/>
</dbReference>
<dbReference type="GO" id="GO:0008295">
    <property type="term" value="P:spermidine biosynthetic process"/>
    <property type="evidence" value="ECO:0007669"/>
    <property type="project" value="UniProtKB-KW"/>
</dbReference>
<gene>
    <name evidence="10" type="ORF">COZ30_01220</name>
</gene>
<evidence type="ECO:0000256" key="9">
    <source>
        <dbReference type="ARBA" id="ARBA00023317"/>
    </source>
</evidence>
<proteinExistence type="predicted"/>
<keyword evidence="2" id="KW-0210">Decarboxylase</keyword>
<name>A0A2M7MF59_9BACT</name>
<dbReference type="Proteomes" id="UP000230064">
    <property type="component" value="Unassembled WGS sequence"/>
</dbReference>
<reference evidence="11" key="1">
    <citation type="submission" date="2017-09" db="EMBL/GenBank/DDBJ databases">
        <title>Depth-based differentiation of microbial function through sediment-hosted aquifers and enrichment of novel symbionts in the deep terrestrial subsurface.</title>
        <authorList>
            <person name="Probst A.J."/>
            <person name="Ladd B."/>
            <person name="Jarett J.K."/>
            <person name="Geller-Mcgrath D.E."/>
            <person name="Sieber C.M.K."/>
            <person name="Emerson J.B."/>
            <person name="Anantharaman K."/>
            <person name="Thomas B.C."/>
            <person name="Malmstrom R."/>
            <person name="Stieglmeier M."/>
            <person name="Klingl A."/>
            <person name="Woyke T."/>
            <person name="Ryan C.M."/>
            <person name="Banfield J.F."/>
        </authorList>
    </citation>
    <scope>NUCLEOTIDE SEQUENCE [LARGE SCALE GENOMIC DNA]</scope>
</reference>